<evidence type="ECO:0000313" key="8">
    <source>
        <dbReference type="EMBL" id="KAF2708614.1"/>
    </source>
</evidence>
<dbReference type="GO" id="GO:0016787">
    <property type="term" value="F:hydrolase activity"/>
    <property type="evidence" value="ECO:0007669"/>
    <property type="project" value="UniProtKB-KW"/>
</dbReference>
<evidence type="ECO:0000256" key="1">
    <source>
        <dbReference type="ARBA" id="ARBA00022679"/>
    </source>
</evidence>
<keyword evidence="9" id="KW-1185">Reference proteome</keyword>
<dbReference type="Proteomes" id="UP000799428">
    <property type="component" value="Unassembled WGS sequence"/>
</dbReference>
<evidence type="ECO:0000256" key="5">
    <source>
        <dbReference type="ARBA" id="ARBA00022801"/>
    </source>
</evidence>
<dbReference type="GO" id="GO:0004519">
    <property type="term" value="F:endonuclease activity"/>
    <property type="evidence" value="ECO:0007669"/>
    <property type="project" value="UniProtKB-KW"/>
</dbReference>
<keyword evidence="4" id="KW-0255">Endonuclease</keyword>
<evidence type="ECO:0000259" key="7">
    <source>
        <dbReference type="Pfam" id="PF17917"/>
    </source>
</evidence>
<feature type="domain" description="Reverse transcriptase RNase H-like" evidence="7">
    <location>
        <begin position="5"/>
        <end position="62"/>
    </location>
</feature>
<evidence type="ECO:0000256" key="6">
    <source>
        <dbReference type="ARBA" id="ARBA00022918"/>
    </source>
</evidence>
<evidence type="ECO:0000256" key="4">
    <source>
        <dbReference type="ARBA" id="ARBA00022759"/>
    </source>
</evidence>
<accession>A0A6G1K717</accession>
<dbReference type="SUPFAM" id="SSF56672">
    <property type="entry name" value="DNA/RNA polymerases"/>
    <property type="match status" value="1"/>
</dbReference>
<evidence type="ECO:0000256" key="3">
    <source>
        <dbReference type="ARBA" id="ARBA00022722"/>
    </source>
</evidence>
<keyword evidence="3" id="KW-0540">Nuclease</keyword>
<organism evidence="8 9">
    <name type="scientific">Pleomassaria siparia CBS 279.74</name>
    <dbReference type="NCBI Taxonomy" id="1314801"/>
    <lineage>
        <taxon>Eukaryota</taxon>
        <taxon>Fungi</taxon>
        <taxon>Dikarya</taxon>
        <taxon>Ascomycota</taxon>
        <taxon>Pezizomycotina</taxon>
        <taxon>Dothideomycetes</taxon>
        <taxon>Pleosporomycetidae</taxon>
        <taxon>Pleosporales</taxon>
        <taxon>Pleomassariaceae</taxon>
        <taxon>Pleomassaria</taxon>
    </lineage>
</organism>
<evidence type="ECO:0000313" key="9">
    <source>
        <dbReference type="Proteomes" id="UP000799428"/>
    </source>
</evidence>
<dbReference type="InterPro" id="IPR041373">
    <property type="entry name" value="RT_RNaseH"/>
</dbReference>
<evidence type="ECO:0000256" key="2">
    <source>
        <dbReference type="ARBA" id="ARBA00022695"/>
    </source>
</evidence>
<sequence>DSILYLIAYYLAALTLAEKNYIIYNKELLAVLRSVEELFTMLTDYKNLEYFTRLRILSKRQTR</sequence>
<dbReference type="InterPro" id="IPR043502">
    <property type="entry name" value="DNA/RNA_pol_sf"/>
</dbReference>
<reference evidence="8" key="1">
    <citation type="journal article" date="2020" name="Stud. Mycol.">
        <title>101 Dothideomycetes genomes: a test case for predicting lifestyles and emergence of pathogens.</title>
        <authorList>
            <person name="Haridas S."/>
            <person name="Albert R."/>
            <person name="Binder M."/>
            <person name="Bloem J."/>
            <person name="Labutti K."/>
            <person name="Salamov A."/>
            <person name="Andreopoulos B."/>
            <person name="Baker S."/>
            <person name="Barry K."/>
            <person name="Bills G."/>
            <person name="Bluhm B."/>
            <person name="Cannon C."/>
            <person name="Castanera R."/>
            <person name="Culley D."/>
            <person name="Daum C."/>
            <person name="Ezra D."/>
            <person name="Gonzalez J."/>
            <person name="Henrissat B."/>
            <person name="Kuo A."/>
            <person name="Liang C."/>
            <person name="Lipzen A."/>
            <person name="Lutzoni F."/>
            <person name="Magnuson J."/>
            <person name="Mondo S."/>
            <person name="Nolan M."/>
            <person name="Ohm R."/>
            <person name="Pangilinan J."/>
            <person name="Park H.-J."/>
            <person name="Ramirez L."/>
            <person name="Alfaro M."/>
            <person name="Sun H."/>
            <person name="Tritt A."/>
            <person name="Yoshinaga Y."/>
            <person name="Zwiers L.-H."/>
            <person name="Turgeon B."/>
            <person name="Goodwin S."/>
            <person name="Spatafora J."/>
            <person name="Crous P."/>
            <person name="Grigoriev I."/>
        </authorList>
    </citation>
    <scope>NUCLEOTIDE SEQUENCE</scope>
    <source>
        <strain evidence="8">CBS 279.74</strain>
    </source>
</reference>
<feature type="non-terminal residue" evidence="8">
    <location>
        <position position="1"/>
    </location>
</feature>
<protein>
    <recommendedName>
        <fullName evidence="7">Reverse transcriptase RNase H-like domain-containing protein</fullName>
    </recommendedName>
</protein>
<dbReference type="AlphaFoldDB" id="A0A6G1K717"/>
<dbReference type="Pfam" id="PF17917">
    <property type="entry name" value="RT_RNaseH"/>
    <property type="match status" value="1"/>
</dbReference>
<name>A0A6G1K717_9PLEO</name>
<gene>
    <name evidence="8" type="ORF">K504DRAFT_380852</name>
</gene>
<proteinExistence type="predicted"/>
<keyword evidence="5" id="KW-0378">Hydrolase</keyword>
<dbReference type="EMBL" id="MU005771">
    <property type="protein sequence ID" value="KAF2708614.1"/>
    <property type="molecule type" value="Genomic_DNA"/>
</dbReference>
<dbReference type="GO" id="GO:0003964">
    <property type="term" value="F:RNA-directed DNA polymerase activity"/>
    <property type="evidence" value="ECO:0007669"/>
    <property type="project" value="UniProtKB-KW"/>
</dbReference>
<keyword evidence="6" id="KW-0695">RNA-directed DNA polymerase</keyword>
<dbReference type="OrthoDB" id="5599418at2759"/>
<keyword evidence="1" id="KW-0808">Transferase</keyword>
<keyword evidence="2" id="KW-0548">Nucleotidyltransferase</keyword>